<evidence type="ECO:0000313" key="2">
    <source>
        <dbReference type="EMBL" id="TLD68464.1"/>
    </source>
</evidence>
<sequence>MPIYRRSPVTEQPTQPLIPTPIAEEPTNGQLNVTFVTDRDFAGRQLVGSRSKQEDFYAFSDVSDPGEPALTQLLVGLGDGLGAHSGGNLASAHLVTEFIKAYKSTKLAESWRMRIALEQANDHLDELSKRYGGLLPMGTTFIGLHITRTFCQWISVGDSPLFIFRNGKLERLNADHSLTPILEDRVRNGEITEEESLAHPDRHILQSACMGQPLTLVDARTYPYDLHSGDILLAASDGILTLGTKEIEELLLNGSRNSAAKLANSLLFAIRCVDHPRQDNVTIALVKVP</sequence>
<accession>A0A5R8K7Y7</accession>
<keyword evidence="3" id="KW-1185">Reference proteome</keyword>
<dbReference type="Proteomes" id="UP000306196">
    <property type="component" value="Unassembled WGS sequence"/>
</dbReference>
<dbReference type="EMBL" id="VAUV01000024">
    <property type="protein sequence ID" value="TLD68464.1"/>
    <property type="molecule type" value="Genomic_DNA"/>
</dbReference>
<dbReference type="AlphaFoldDB" id="A0A5R8K7Y7"/>
<evidence type="ECO:0000313" key="3">
    <source>
        <dbReference type="Proteomes" id="UP000306196"/>
    </source>
</evidence>
<dbReference type="Gene3D" id="3.60.40.10">
    <property type="entry name" value="PPM-type phosphatase domain"/>
    <property type="match status" value="1"/>
</dbReference>
<feature type="domain" description="PPM-type phosphatase" evidence="1">
    <location>
        <begin position="46"/>
        <end position="288"/>
    </location>
</feature>
<protein>
    <recommendedName>
        <fullName evidence="1">PPM-type phosphatase domain-containing protein</fullName>
    </recommendedName>
</protein>
<dbReference type="PROSITE" id="PS51746">
    <property type="entry name" value="PPM_2"/>
    <property type="match status" value="1"/>
</dbReference>
<organism evidence="2 3">
    <name type="scientific">Phragmitibacter flavus</name>
    <dbReference type="NCBI Taxonomy" id="2576071"/>
    <lineage>
        <taxon>Bacteria</taxon>
        <taxon>Pseudomonadati</taxon>
        <taxon>Verrucomicrobiota</taxon>
        <taxon>Verrucomicrobiia</taxon>
        <taxon>Verrucomicrobiales</taxon>
        <taxon>Verrucomicrobiaceae</taxon>
        <taxon>Phragmitibacter</taxon>
    </lineage>
</organism>
<name>A0A5R8K7Y7_9BACT</name>
<dbReference type="OrthoDB" id="9801841at2"/>
<dbReference type="InterPro" id="IPR001932">
    <property type="entry name" value="PPM-type_phosphatase-like_dom"/>
</dbReference>
<dbReference type="SUPFAM" id="SSF81606">
    <property type="entry name" value="PP2C-like"/>
    <property type="match status" value="1"/>
</dbReference>
<evidence type="ECO:0000259" key="1">
    <source>
        <dbReference type="PROSITE" id="PS51746"/>
    </source>
</evidence>
<comment type="caution">
    <text evidence="2">The sequence shown here is derived from an EMBL/GenBank/DDBJ whole genome shotgun (WGS) entry which is preliminary data.</text>
</comment>
<reference evidence="2 3" key="1">
    <citation type="submission" date="2019-05" db="EMBL/GenBank/DDBJ databases">
        <title>Verrucobacter flavum gen. nov., sp. nov. a new member of the family Verrucomicrobiaceae.</title>
        <authorList>
            <person name="Szuroczki S."/>
            <person name="Abbaszade G."/>
            <person name="Szabo A."/>
            <person name="Felfoldi T."/>
            <person name="Schumann P."/>
            <person name="Boka K."/>
            <person name="Keki Z."/>
            <person name="Toumi M."/>
            <person name="Toth E."/>
        </authorList>
    </citation>
    <scope>NUCLEOTIDE SEQUENCE [LARGE SCALE GENOMIC DNA]</scope>
    <source>
        <strain evidence="2 3">MG-N-17</strain>
    </source>
</reference>
<proteinExistence type="predicted"/>
<dbReference type="SMART" id="SM00331">
    <property type="entry name" value="PP2C_SIG"/>
    <property type="match status" value="1"/>
</dbReference>
<dbReference type="InterPro" id="IPR036457">
    <property type="entry name" value="PPM-type-like_dom_sf"/>
</dbReference>
<dbReference type="SMART" id="SM00332">
    <property type="entry name" value="PP2Cc"/>
    <property type="match status" value="1"/>
</dbReference>
<gene>
    <name evidence="2" type="ORF">FEM03_22425</name>
</gene>